<dbReference type="Pfam" id="PF07589">
    <property type="entry name" value="PEP-CTERM"/>
    <property type="match status" value="1"/>
</dbReference>
<evidence type="ECO:0000313" key="4">
    <source>
        <dbReference type="Proteomes" id="UP000249633"/>
    </source>
</evidence>
<organism evidence="3 4">
    <name type="scientific">Roseateles depolymerans</name>
    <dbReference type="NCBI Taxonomy" id="76731"/>
    <lineage>
        <taxon>Bacteria</taxon>
        <taxon>Pseudomonadati</taxon>
        <taxon>Pseudomonadota</taxon>
        <taxon>Betaproteobacteria</taxon>
        <taxon>Burkholderiales</taxon>
        <taxon>Sphaerotilaceae</taxon>
        <taxon>Roseateles</taxon>
    </lineage>
</organism>
<dbReference type="EMBL" id="QFOD01000030">
    <property type="protein sequence ID" value="PZP27423.1"/>
    <property type="molecule type" value="Genomic_DNA"/>
</dbReference>
<name>A0A2W5DAP6_9BURK</name>
<dbReference type="Proteomes" id="UP000249633">
    <property type="component" value="Unassembled WGS sequence"/>
</dbReference>
<protein>
    <recommendedName>
        <fullName evidence="2">Ice-binding protein C-terminal domain-containing protein</fullName>
    </recommendedName>
</protein>
<keyword evidence="1" id="KW-0732">Signal</keyword>
<feature type="domain" description="Ice-binding protein C-terminal" evidence="2">
    <location>
        <begin position="188"/>
        <end position="207"/>
    </location>
</feature>
<accession>A0A2W5DAP6</accession>
<evidence type="ECO:0000259" key="2">
    <source>
        <dbReference type="Pfam" id="PF07589"/>
    </source>
</evidence>
<comment type="caution">
    <text evidence="3">The sequence shown here is derived from an EMBL/GenBank/DDBJ whole genome shotgun (WGS) entry which is preliminary data.</text>
</comment>
<sequence>MLKPLALVAALFLGWQGSAHADYVVSAQGVDFSFHQIDADSFTLRIQHALDATGDWASADHLGFLAFKGLGPLTGLSGITVSSNAADTTWSYRITELNGQGCSANAKSGGLCLSSAPNVALSNDLMLTFNLEGTQIALDGPLHLKVGFTQGLSDNIIGSLLSADMLATSACTANCVTTPNDTPGQQLPEPGSMALAGLALAGLLAGRKLGRLPAAAA</sequence>
<feature type="signal peptide" evidence="1">
    <location>
        <begin position="1"/>
        <end position="21"/>
    </location>
</feature>
<dbReference type="InterPro" id="IPR013424">
    <property type="entry name" value="Ice-binding_C"/>
</dbReference>
<evidence type="ECO:0000256" key="1">
    <source>
        <dbReference type="SAM" id="SignalP"/>
    </source>
</evidence>
<evidence type="ECO:0000313" key="3">
    <source>
        <dbReference type="EMBL" id="PZP27423.1"/>
    </source>
</evidence>
<feature type="chain" id="PRO_5015962707" description="Ice-binding protein C-terminal domain-containing protein" evidence="1">
    <location>
        <begin position="22"/>
        <end position="217"/>
    </location>
</feature>
<reference evidence="3 4" key="1">
    <citation type="submission" date="2017-08" db="EMBL/GenBank/DDBJ databases">
        <title>Infants hospitalized years apart are colonized by the same room-sourced microbial strains.</title>
        <authorList>
            <person name="Brooks B."/>
            <person name="Olm M.R."/>
            <person name="Firek B.A."/>
            <person name="Baker R."/>
            <person name="Thomas B.C."/>
            <person name="Morowitz M.J."/>
            <person name="Banfield J.F."/>
        </authorList>
    </citation>
    <scope>NUCLEOTIDE SEQUENCE [LARGE SCALE GENOMIC DNA]</scope>
    <source>
        <strain evidence="3">S2_012_000_R2_81</strain>
    </source>
</reference>
<dbReference type="AlphaFoldDB" id="A0A2W5DAP6"/>
<gene>
    <name evidence="3" type="ORF">DI603_21765</name>
</gene>
<proteinExistence type="predicted"/>